<dbReference type="PROSITE" id="PS50994">
    <property type="entry name" value="INTEGRASE"/>
    <property type="match status" value="1"/>
</dbReference>
<dbReference type="Pfam" id="PF17921">
    <property type="entry name" value="Integrase_H2C2"/>
    <property type="match status" value="1"/>
</dbReference>
<feature type="compositionally biased region" description="Basic and acidic residues" evidence="2">
    <location>
        <begin position="738"/>
        <end position="749"/>
    </location>
</feature>
<reference evidence="6" key="1">
    <citation type="journal article" date="2005" name="Nature">
        <title>The map-based sequence of the rice genome.</title>
        <authorList>
            <consortium name="International rice genome sequencing project (IRGSP)"/>
            <person name="Matsumoto T."/>
            <person name="Wu J."/>
            <person name="Kanamori H."/>
            <person name="Katayose Y."/>
            <person name="Fujisawa M."/>
            <person name="Namiki N."/>
            <person name="Mizuno H."/>
            <person name="Yamamoto K."/>
            <person name="Antonio B.A."/>
            <person name="Baba T."/>
            <person name="Sakata K."/>
            <person name="Nagamura Y."/>
            <person name="Aoki H."/>
            <person name="Arikawa K."/>
            <person name="Arita K."/>
            <person name="Bito T."/>
            <person name="Chiden Y."/>
            <person name="Fujitsuka N."/>
            <person name="Fukunaka R."/>
            <person name="Hamada M."/>
            <person name="Harada C."/>
            <person name="Hayashi A."/>
            <person name="Hijishita S."/>
            <person name="Honda M."/>
            <person name="Hosokawa S."/>
            <person name="Ichikawa Y."/>
            <person name="Idonuma A."/>
            <person name="Iijima M."/>
            <person name="Ikeda M."/>
            <person name="Ikeno M."/>
            <person name="Ito K."/>
            <person name="Ito S."/>
            <person name="Ito T."/>
            <person name="Ito Y."/>
            <person name="Ito Y."/>
            <person name="Iwabuchi A."/>
            <person name="Kamiya K."/>
            <person name="Karasawa W."/>
            <person name="Kurita K."/>
            <person name="Katagiri S."/>
            <person name="Kikuta A."/>
            <person name="Kobayashi H."/>
            <person name="Kobayashi N."/>
            <person name="Machita K."/>
            <person name="Maehara T."/>
            <person name="Masukawa M."/>
            <person name="Mizubayashi T."/>
            <person name="Mukai Y."/>
            <person name="Nagasaki H."/>
            <person name="Nagata Y."/>
            <person name="Naito S."/>
            <person name="Nakashima M."/>
            <person name="Nakama Y."/>
            <person name="Nakamichi Y."/>
            <person name="Nakamura M."/>
            <person name="Meguro A."/>
            <person name="Negishi M."/>
            <person name="Ohta I."/>
            <person name="Ohta T."/>
            <person name="Okamoto M."/>
            <person name="Ono N."/>
            <person name="Saji S."/>
            <person name="Sakaguchi M."/>
            <person name="Sakai K."/>
            <person name="Shibata M."/>
            <person name="Shimokawa T."/>
            <person name="Song J."/>
            <person name="Takazaki Y."/>
            <person name="Terasawa K."/>
            <person name="Tsugane M."/>
            <person name="Tsuji K."/>
            <person name="Ueda S."/>
            <person name="Waki K."/>
            <person name="Yamagata H."/>
            <person name="Yamamoto M."/>
            <person name="Yamamoto S."/>
            <person name="Yamane H."/>
            <person name="Yoshiki S."/>
            <person name="Yoshihara R."/>
            <person name="Yukawa K."/>
            <person name="Zhong H."/>
            <person name="Yano M."/>
            <person name="Yuan Q."/>
            <person name="Ouyang S."/>
            <person name="Liu J."/>
            <person name="Jones K.M."/>
            <person name="Gansberger K."/>
            <person name="Moffat K."/>
            <person name="Hill J."/>
            <person name="Bera J."/>
            <person name="Fadrosh D."/>
            <person name="Jin S."/>
            <person name="Johri S."/>
            <person name="Kim M."/>
            <person name="Overton L."/>
            <person name="Reardon M."/>
            <person name="Tsitrin T."/>
            <person name="Vuong H."/>
            <person name="Weaver B."/>
            <person name="Ciecko A."/>
            <person name="Tallon L."/>
            <person name="Jackson J."/>
            <person name="Pai G."/>
            <person name="Aken S.V."/>
            <person name="Utterback T."/>
            <person name="Reidmuller S."/>
            <person name="Feldblyum T."/>
            <person name="Hsiao J."/>
            <person name="Zismann V."/>
            <person name="Iobst S."/>
            <person name="de Vazeille A.R."/>
            <person name="Buell C.R."/>
            <person name="Ying K."/>
            <person name="Li Y."/>
            <person name="Lu T."/>
            <person name="Huang Y."/>
            <person name="Zhao Q."/>
            <person name="Feng Q."/>
            <person name="Zhang L."/>
            <person name="Zhu J."/>
            <person name="Weng Q."/>
            <person name="Mu J."/>
            <person name="Lu Y."/>
            <person name="Fan D."/>
            <person name="Liu Y."/>
            <person name="Guan J."/>
            <person name="Zhang Y."/>
            <person name="Yu S."/>
            <person name="Liu X."/>
            <person name="Zhang Y."/>
            <person name="Hong G."/>
            <person name="Han B."/>
            <person name="Choisne N."/>
            <person name="Demange N."/>
            <person name="Orjeda G."/>
            <person name="Samain S."/>
            <person name="Cattolico L."/>
            <person name="Pelletier E."/>
            <person name="Couloux A."/>
            <person name="Segurens B."/>
            <person name="Wincker P."/>
            <person name="D'Hont A."/>
            <person name="Scarpelli C."/>
            <person name="Weissenbach J."/>
            <person name="Salanoubat M."/>
            <person name="Quetier F."/>
            <person name="Yu Y."/>
            <person name="Kim H.R."/>
            <person name="Rambo T."/>
            <person name="Currie J."/>
            <person name="Collura K."/>
            <person name="Luo M."/>
            <person name="Yang T."/>
            <person name="Ammiraju J.S.S."/>
            <person name="Engler F."/>
            <person name="Soderlund C."/>
            <person name="Wing R.A."/>
            <person name="Palmer L.E."/>
            <person name="de la Bastide M."/>
            <person name="Spiegel L."/>
            <person name="Nascimento L."/>
            <person name="Zutavern T."/>
            <person name="O'Shaughnessy A."/>
            <person name="Dike S."/>
            <person name="Dedhia N."/>
            <person name="Preston R."/>
            <person name="Balija V."/>
            <person name="McCombie W.R."/>
            <person name="Chow T."/>
            <person name="Chen H."/>
            <person name="Chung M."/>
            <person name="Chen C."/>
            <person name="Shaw J."/>
            <person name="Wu H."/>
            <person name="Hsiao K."/>
            <person name="Chao Y."/>
            <person name="Chu M."/>
            <person name="Cheng C."/>
            <person name="Hour A."/>
            <person name="Lee P."/>
            <person name="Lin S."/>
            <person name="Lin Y."/>
            <person name="Liou J."/>
            <person name="Liu S."/>
            <person name="Hsing Y."/>
            <person name="Raghuvanshi S."/>
            <person name="Mohanty A."/>
            <person name="Bharti A.K."/>
            <person name="Gaur A."/>
            <person name="Gupta V."/>
            <person name="Kumar D."/>
            <person name="Ravi V."/>
            <person name="Vij S."/>
            <person name="Kapur A."/>
            <person name="Khurana P."/>
            <person name="Khurana P."/>
            <person name="Khurana J.P."/>
            <person name="Tyagi A.K."/>
            <person name="Gaikwad K."/>
            <person name="Singh A."/>
            <person name="Dalal V."/>
            <person name="Srivastava S."/>
            <person name="Dixit A."/>
            <person name="Pal A.K."/>
            <person name="Ghazi I.A."/>
            <person name="Yadav M."/>
            <person name="Pandit A."/>
            <person name="Bhargava A."/>
            <person name="Sureshbabu K."/>
            <person name="Batra K."/>
            <person name="Sharma T.R."/>
            <person name="Mohapatra T."/>
            <person name="Singh N.K."/>
            <person name="Messing J."/>
            <person name="Nelson A.B."/>
            <person name="Fuks G."/>
            <person name="Kavchok S."/>
            <person name="Keizer G."/>
            <person name="Linton E."/>
            <person name="Llaca V."/>
            <person name="Song R."/>
            <person name="Tanyolac B."/>
            <person name="Young S."/>
            <person name="Ho-Il K."/>
            <person name="Hahn J.H."/>
            <person name="Sangsakoo G."/>
            <person name="Vanavichit A."/>
            <person name="de Mattos Luiz.A.T."/>
            <person name="Zimmer P.D."/>
            <person name="Malone G."/>
            <person name="Dellagostin O."/>
            <person name="de Oliveira A.C."/>
            <person name="Bevan M."/>
            <person name="Bancroft I."/>
            <person name="Minx P."/>
            <person name="Cordum H."/>
            <person name="Wilson R."/>
            <person name="Cheng Z."/>
            <person name="Jin W."/>
            <person name="Jiang J."/>
            <person name="Leong S.A."/>
            <person name="Iwama H."/>
            <person name="Gojobori T."/>
            <person name="Itoh T."/>
            <person name="Niimura Y."/>
            <person name="Fujii Y."/>
            <person name="Habara T."/>
            <person name="Sakai H."/>
            <person name="Sato Y."/>
            <person name="Wilson G."/>
            <person name="Kumar K."/>
            <person name="McCouch S."/>
            <person name="Juretic N."/>
            <person name="Hoen D."/>
            <person name="Wright S."/>
            <person name="Bruskiewich R."/>
            <person name="Bureau T."/>
            <person name="Miyao A."/>
            <person name="Hirochika H."/>
            <person name="Nishikawa T."/>
            <person name="Kadowaki K."/>
            <person name="Sugiura M."/>
            <person name="Burr B."/>
            <person name="Sasaki T."/>
        </authorList>
    </citation>
    <scope>NUCLEOTIDE SEQUENCE [LARGE SCALE GENOMIC DNA]</scope>
    <source>
        <strain evidence="6">cv. Nipponbare</strain>
    </source>
</reference>
<dbReference type="Gene3D" id="3.10.10.10">
    <property type="entry name" value="HIV Type 1 Reverse Transcriptase, subunit A, domain 1"/>
    <property type="match status" value="1"/>
</dbReference>
<dbReference type="InterPro" id="IPR043502">
    <property type="entry name" value="DNA/RNA_pol_sf"/>
</dbReference>
<dbReference type="PANTHER" id="PTHR48475:SF1">
    <property type="entry name" value="RNASE H TYPE-1 DOMAIN-CONTAINING PROTEIN"/>
    <property type="match status" value="1"/>
</dbReference>
<feature type="region of interest" description="Disordered" evidence="2">
    <location>
        <begin position="591"/>
        <end position="626"/>
    </location>
</feature>
<protein>
    <submittedName>
        <fullName evidence="5">OSJNBa0041M06.5 protein</fullName>
    </submittedName>
</protein>
<dbReference type="InterPro" id="IPR036397">
    <property type="entry name" value="RNaseH_sf"/>
</dbReference>
<evidence type="ECO:0000256" key="1">
    <source>
        <dbReference type="SAM" id="Coils"/>
    </source>
</evidence>
<dbReference type="Pfam" id="PF13456">
    <property type="entry name" value="RVT_3"/>
    <property type="match status" value="1"/>
</dbReference>
<dbReference type="InterPro" id="IPR012337">
    <property type="entry name" value="RNaseH-like_sf"/>
</dbReference>
<reference evidence="6" key="2">
    <citation type="journal article" date="2008" name="Nucleic Acids Res.">
        <title>The rice annotation project database (RAP-DB): 2008 update.</title>
        <authorList>
            <consortium name="The rice annotation project (RAP)"/>
        </authorList>
    </citation>
    <scope>GENOME REANNOTATION</scope>
    <source>
        <strain evidence="6">cv. Nipponbare</strain>
    </source>
</reference>
<dbReference type="PANTHER" id="PTHR48475">
    <property type="entry name" value="RIBONUCLEASE H"/>
    <property type="match status" value="1"/>
</dbReference>
<evidence type="ECO:0000259" key="3">
    <source>
        <dbReference type="PROSITE" id="PS50879"/>
    </source>
</evidence>
<dbReference type="InterPro" id="IPR001584">
    <property type="entry name" value="Integrase_cat-core"/>
</dbReference>
<dbReference type="GO" id="GO:0015074">
    <property type="term" value="P:DNA integration"/>
    <property type="evidence" value="ECO:0007669"/>
    <property type="project" value="InterPro"/>
</dbReference>
<feature type="coiled-coil region" evidence="1">
    <location>
        <begin position="1905"/>
        <end position="1933"/>
    </location>
</feature>
<dbReference type="CDD" id="cd09279">
    <property type="entry name" value="RNase_HI_like"/>
    <property type="match status" value="1"/>
</dbReference>
<dbReference type="Pfam" id="PF00665">
    <property type="entry name" value="rve"/>
    <property type="match status" value="1"/>
</dbReference>
<feature type="domain" description="RNase H type-1" evidence="3">
    <location>
        <begin position="1374"/>
        <end position="1507"/>
    </location>
</feature>
<accession>Q7F9N8</accession>
<feature type="region of interest" description="Disordered" evidence="2">
    <location>
        <begin position="795"/>
        <end position="816"/>
    </location>
</feature>
<keyword evidence="1" id="KW-0175">Coiled coil</keyword>
<evidence type="ECO:0000259" key="4">
    <source>
        <dbReference type="PROSITE" id="PS50994"/>
    </source>
</evidence>
<dbReference type="InterPro" id="IPR041577">
    <property type="entry name" value="RT_RNaseH_2"/>
</dbReference>
<dbReference type="EMBL" id="AL663021">
    <property type="protein sequence ID" value="CAE04703.2"/>
    <property type="molecule type" value="Genomic_DNA"/>
</dbReference>
<evidence type="ECO:0000313" key="6">
    <source>
        <dbReference type="Proteomes" id="UP000000763"/>
    </source>
</evidence>
<dbReference type="GO" id="GO:0003676">
    <property type="term" value="F:nucleic acid binding"/>
    <property type="evidence" value="ECO:0007669"/>
    <property type="project" value="InterPro"/>
</dbReference>
<dbReference type="Proteomes" id="UP000000763">
    <property type="component" value="Chromosome 4"/>
</dbReference>
<dbReference type="GO" id="GO:0004523">
    <property type="term" value="F:RNA-DNA hybrid ribonuclease activity"/>
    <property type="evidence" value="ECO:0007669"/>
    <property type="project" value="InterPro"/>
</dbReference>
<feature type="compositionally biased region" description="Basic and acidic residues" evidence="2">
    <location>
        <begin position="615"/>
        <end position="626"/>
    </location>
</feature>
<sequence>MMKPSSKAEVEPANVIPITLDDFEGEDRKSMEEYIKELTQEALIRASTRTRQGVIIKPGPRPKLTPNLVSNEEVTQSIQQQVASTIDSSMTVFKNKLDATFEDKFDEFLRFKVGPLLADFMGKDKASTTASQAPIDQTSSGTNEAAHIAGPTVTTAGLTGYYPGGQTGTQVGLTAPLDVGQTGPLTGQTGTIIPIQGIDPMTNASYLYHLRTFDPLVSTTANSPHVPPHVPNAYNDVARGYPPDTRQGQYSHIAPQTQPIRPQNPPPNQHRPDNMEEIISGIIGDKFGNETRNRAKVYHKPYHDYYDNVSFPRNYRVPEFTKFSSEDGLWLRKAGLRIIKKIVRHYEKKPNVNVIDYPEASDSEDEGDHDMYVAEWSWTNKNKPFVCSNLMPTPHKDRQKELKRRAYCKWHDSHSHSTNDCNVFRRQVQSAIDEGRLKFTDGSKMKLDHDPFPVNTINFNDKKVLIRPEQAESTKGKGVIIGEPRPKMIVPKKPEVGVRKENKSEASTCKAPRKTKVTLDMLLEKYEKQGGSDLVTRQDSRIHLHIIIHNTYHGVPIQCRRRVIIILITCNGGAVPPMFNHMPPMQFNQGWGGPRRPIHERLSSPNNGRFYGKNRANEEKREGKRIKVEARTSEVITIKVGSHDVPIPSGDEVGESSSKKSEAGTSSSQSAGLTRPSDRSDRGHTAGLTGPSGRSDRRPDDGPTDASGRSNRPPNVGLTGASGRSDRWSTSGLTGLQRRFDKRFAKGDVRASSSSTKPNRGHYLPPGTEPKLRWMPKDLTATQRRRLQRLRAQEIREKKAEEQRDKRRKTIEKEEPVFVEEKEEQSVAKDESSLKEDMDINMVCMLRMEFCAMDEAEVAQFSLGPKDAVFEKPDKSNRHMKLLYLKGHIDRKPVSRMLVDEAKGIFSAELTVGNKTLPTAFFIVDVQEWLQKRVQEYRSTKNDIGETIEDFDEVEKLGQGFTSADPLKEVDIGDGTKPRPTFVNKNMRADYKVKIIELLKEYVDCFAWEYHEMPDLSRELVEHRLPIKPGFRPYKQPPHLFNPLLYDRVKEEIDRLLKAGFIRTCLYVEDLNKATPKDEYPFDEVEKLGQGFTSADPLKEVDIGDGTKPRPTFVNKNMRADYKVKIIELLKEYVDCFAWEYHEMPDLSRELVEHRLPIKPGFRPYKQPPHLFNPLLYDRVKEEIDRLLKAGFIRTCLYVDRHDDQWTSCQKVISFLDGIRYNQFFMAEEEAGFTWGAKQQEAFEELKRYLSTPPVVRAPKAGKPFQLYIASEDKVIGVVLTQEEDGKEYIITYLSRRLLDAETSTCIVACQANVIKHMLQRPILSGRIGKWAYALIEYDLAYEPLKSMKGQIVCDFIVDHHIDIAYEGEVCIVEVIPWKIYFDGSSCKEGQAIGVVLFSPNGMCYKASVRLEYYCTNNQAEYNALLFGLQVMEMVGAKYVEAFGDSELVVQQVAGVYKCLDRSLNRYLDSCLDIIANFDNFAIRHIARHDNSRANDLAQQASGYNNVKKGLFLILEEPVLDFKSLCEIGKTGDQGRSDRPHAVGLTGDPERSDRPCIVGLTGSGQSAGGHVSINLEAELIVNSDICAQEAKEDWRIPLIRYLKDPTLKVDRKIRRQAFKYTLLDENLYRRNIDGVLLKCLDEDQSKVAMGEVHEGICGTHQSAHKMNRLLRRAVFYWQRMVDDCFKYYRGCEACQRFGNVQLAPAAVLNPKIKPWPFRGWTLDFIGQIYPSLSKGHRFVLVATDYFTKWAEAVPLKNMTHTEVIDFILKQIIHRFGIPQTLTTDQGASFMSKEVKNFAESYGIKLLSSYPYYAQANGQAESSNKTLLKLVKKKIEEHPKRWHEVLSEALWAHRISKHGATKVTPFELVYGQEAVLPVEVNLGSLRYIKQDDLSSEDYKTLMGDNLDEVIDKRLKALEEIEKEKKRVAKAYNKRVKAKLFQVGDLVWKTILPLGT</sequence>
<gene>
    <name evidence="5" type="primary">OSJNBa0041M06.5</name>
</gene>
<feature type="compositionally biased region" description="Low complexity" evidence="2">
    <location>
        <begin position="663"/>
        <end position="672"/>
    </location>
</feature>
<evidence type="ECO:0000313" key="5">
    <source>
        <dbReference type="EMBL" id="CAE04703.2"/>
    </source>
</evidence>
<dbReference type="Gene3D" id="3.30.420.10">
    <property type="entry name" value="Ribonuclease H-like superfamily/Ribonuclease H"/>
    <property type="match status" value="2"/>
</dbReference>
<organism evidence="5 6">
    <name type="scientific">Oryza sativa subsp. japonica</name>
    <name type="common">Rice</name>
    <dbReference type="NCBI Taxonomy" id="39947"/>
    <lineage>
        <taxon>Eukaryota</taxon>
        <taxon>Viridiplantae</taxon>
        <taxon>Streptophyta</taxon>
        <taxon>Embryophyta</taxon>
        <taxon>Tracheophyta</taxon>
        <taxon>Spermatophyta</taxon>
        <taxon>Magnoliopsida</taxon>
        <taxon>Liliopsida</taxon>
        <taxon>Poales</taxon>
        <taxon>Poaceae</taxon>
        <taxon>BOP clade</taxon>
        <taxon>Oryzoideae</taxon>
        <taxon>Oryzeae</taxon>
        <taxon>Oryzinae</taxon>
        <taxon>Oryza</taxon>
        <taxon>Oryza sativa</taxon>
    </lineage>
</organism>
<name>Q7F9N8_ORYSJ</name>
<dbReference type="Gene3D" id="1.10.340.70">
    <property type="match status" value="1"/>
</dbReference>
<dbReference type="CAZy" id="GT1">
    <property type="family name" value="Glycosyltransferase Family 1"/>
</dbReference>
<proteinExistence type="predicted"/>
<feature type="region of interest" description="Disordered" evidence="2">
    <location>
        <begin position="639"/>
        <end position="773"/>
    </location>
</feature>
<feature type="domain" description="Integrase catalytic" evidence="4">
    <location>
        <begin position="1712"/>
        <end position="1872"/>
    </location>
</feature>
<dbReference type="InterPro" id="IPR041588">
    <property type="entry name" value="Integrase_H2C2"/>
</dbReference>
<dbReference type="Pfam" id="PF17919">
    <property type="entry name" value="RT_RNaseH_2"/>
    <property type="match status" value="1"/>
</dbReference>
<dbReference type="InterPro" id="IPR002156">
    <property type="entry name" value="RNaseH_domain"/>
</dbReference>
<dbReference type="SUPFAM" id="SSF56672">
    <property type="entry name" value="DNA/RNA polymerases"/>
    <property type="match status" value="2"/>
</dbReference>
<evidence type="ECO:0000256" key="2">
    <source>
        <dbReference type="SAM" id="MobiDB-lite"/>
    </source>
</evidence>
<feature type="region of interest" description="Disordered" evidence="2">
    <location>
        <begin position="250"/>
        <end position="273"/>
    </location>
</feature>
<dbReference type="PROSITE" id="PS50879">
    <property type="entry name" value="RNASE_H_1"/>
    <property type="match status" value="1"/>
</dbReference>
<dbReference type="SUPFAM" id="SSF53098">
    <property type="entry name" value="Ribonuclease H-like"/>
    <property type="match status" value="2"/>
</dbReference>